<evidence type="ECO:0000313" key="3">
    <source>
        <dbReference type="Proteomes" id="UP000440578"/>
    </source>
</evidence>
<gene>
    <name evidence="2" type="ORF">FJT64_008063</name>
</gene>
<organism evidence="2 3">
    <name type="scientific">Amphibalanus amphitrite</name>
    <name type="common">Striped barnacle</name>
    <name type="synonym">Balanus amphitrite</name>
    <dbReference type="NCBI Taxonomy" id="1232801"/>
    <lineage>
        <taxon>Eukaryota</taxon>
        <taxon>Metazoa</taxon>
        <taxon>Ecdysozoa</taxon>
        <taxon>Arthropoda</taxon>
        <taxon>Crustacea</taxon>
        <taxon>Multicrustacea</taxon>
        <taxon>Cirripedia</taxon>
        <taxon>Thoracica</taxon>
        <taxon>Thoracicalcarea</taxon>
        <taxon>Balanomorpha</taxon>
        <taxon>Balanoidea</taxon>
        <taxon>Balanidae</taxon>
        <taxon>Amphibalaninae</taxon>
        <taxon>Amphibalanus</taxon>
    </lineage>
</organism>
<feature type="transmembrane region" description="Helical" evidence="1">
    <location>
        <begin position="100"/>
        <end position="125"/>
    </location>
</feature>
<evidence type="ECO:0000256" key="1">
    <source>
        <dbReference type="SAM" id="Phobius"/>
    </source>
</evidence>
<keyword evidence="3" id="KW-1185">Reference proteome</keyword>
<accession>A0A6A4VMQ6</accession>
<name>A0A6A4VMQ6_AMPAM</name>
<proteinExistence type="predicted"/>
<feature type="transmembrane region" description="Helical" evidence="1">
    <location>
        <begin position="16"/>
        <end position="41"/>
    </location>
</feature>
<feature type="transmembrane region" description="Helical" evidence="1">
    <location>
        <begin position="137"/>
        <end position="158"/>
    </location>
</feature>
<keyword evidence="1" id="KW-0472">Membrane</keyword>
<keyword evidence="1" id="KW-0812">Transmembrane</keyword>
<sequence>MGSQTCTWGQLGSVVVFGWCSVPAALGLINAAAVTTFAAFWMSTYSAKMYHFNNSFMSFSLDAPAAATLTEESGPSPARLRALHSRYCAAVSAVDAFNSVLALPALLITLSWFVLAASLVTIGSARRAAGAGQDPLVLAQLLGTLVQALGHGAALCWAGQRLEEAARRPAELLLRAAPAGAWADQLVRLVELLRPALSVPGLLNINSRLLLSVTVGFGTYTVVLLQMI</sequence>
<keyword evidence="1" id="KW-1133">Transmembrane helix</keyword>
<reference evidence="2 3" key="1">
    <citation type="submission" date="2019-07" db="EMBL/GenBank/DDBJ databases">
        <title>Draft genome assembly of a fouling barnacle, Amphibalanus amphitrite (Darwin, 1854): The first reference genome for Thecostraca.</title>
        <authorList>
            <person name="Kim W."/>
        </authorList>
    </citation>
    <scope>NUCLEOTIDE SEQUENCE [LARGE SCALE GENOMIC DNA]</scope>
    <source>
        <strain evidence="2">SNU_AA5</strain>
        <tissue evidence="2">Soma without cirri and trophi</tissue>
    </source>
</reference>
<dbReference type="AlphaFoldDB" id="A0A6A4VMQ6"/>
<dbReference type="Proteomes" id="UP000440578">
    <property type="component" value="Unassembled WGS sequence"/>
</dbReference>
<comment type="caution">
    <text evidence="2">The sequence shown here is derived from an EMBL/GenBank/DDBJ whole genome shotgun (WGS) entry which is preliminary data.</text>
</comment>
<evidence type="ECO:0000313" key="2">
    <source>
        <dbReference type="EMBL" id="KAF0294259.1"/>
    </source>
</evidence>
<protein>
    <submittedName>
        <fullName evidence="2">Uncharacterized protein</fullName>
    </submittedName>
</protein>
<dbReference type="EMBL" id="VIIS01001696">
    <property type="protein sequence ID" value="KAF0294259.1"/>
    <property type="molecule type" value="Genomic_DNA"/>
</dbReference>